<gene>
    <name evidence="7" type="ORF">S03H2_41603</name>
</gene>
<dbReference type="GO" id="GO:0016491">
    <property type="term" value="F:oxidoreductase activity"/>
    <property type="evidence" value="ECO:0007669"/>
    <property type="project" value="InterPro"/>
</dbReference>
<dbReference type="EMBL" id="BARU01025846">
    <property type="protein sequence ID" value="GAH71265.1"/>
    <property type="molecule type" value="Genomic_DNA"/>
</dbReference>
<organism evidence="7">
    <name type="scientific">marine sediment metagenome</name>
    <dbReference type="NCBI Taxonomy" id="412755"/>
    <lineage>
        <taxon>unclassified sequences</taxon>
        <taxon>metagenomes</taxon>
        <taxon>ecological metagenomes</taxon>
    </lineage>
</organism>
<dbReference type="InterPro" id="IPR041921">
    <property type="entry name" value="NuoE_N"/>
</dbReference>
<evidence type="ECO:0000256" key="4">
    <source>
        <dbReference type="ARBA" id="ARBA00023004"/>
    </source>
</evidence>
<dbReference type="InterPro" id="IPR036249">
    <property type="entry name" value="Thioredoxin-like_sf"/>
</dbReference>
<comment type="similarity">
    <text evidence="1">Belongs to the complex I 24 kDa subunit family.</text>
</comment>
<keyword evidence="2" id="KW-0001">2Fe-2S</keyword>
<evidence type="ECO:0000256" key="1">
    <source>
        <dbReference type="ARBA" id="ARBA00010643"/>
    </source>
</evidence>
<accession>X1IPS4</accession>
<keyword evidence="3" id="KW-0479">Metal-binding</keyword>
<dbReference type="CDD" id="cd03064">
    <property type="entry name" value="TRX_Fd_NuoE"/>
    <property type="match status" value="1"/>
</dbReference>
<evidence type="ECO:0000256" key="5">
    <source>
        <dbReference type="ARBA" id="ARBA00023014"/>
    </source>
</evidence>
<evidence type="ECO:0000313" key="7">
    <source>
        <dbReference type="EMBL" id="GAH71265.1"/>
    </source>
</evidence>
<dbReference type="Gene3D" id="1.10.10.1590">
    <property type="entry name" value="NADH-quinone oxidoreductase subunit E"/>
    <property type="match status" value="1"/>
</dbReference>
<dbReference type="PANTHER" id="PTHR43342">
    <property type="entry name" value="NADH-QUINONE OXIDOREDUCTASE, E SUBUNIT"/>
    <property type="match status" value="1"/>
</dbReference>
<keyword evidence="5" id="KW-0411">Iron-sulfur</keyword>
<dbReference type="FunFam" id="3.40.30.10:FF:000015">
    <property type="entry name" value="NADH-quinone oxidoreductase subunit E"/>
    <property type="match status" value="1"/>
</dbReference>
<dbReference type="Pfam" id="PF01257">
    <property type="entry name" value="2Fe-2S_thioredx"/>
    <property type="match status" value="1"/>
</dbReference>
<dbReference type="GO" id="GO:0051537">
    <property type="term" value="F:2 iron, 2 sulfur cluster binding"/>
    <property type="evidence" value="ECO:0007669"/>
    <property type="project" value="UniProtKB-KW"/>
</dbReference>
<sequence>MGCLCNEKELTDEQKYKQLKEFIDENKVKEGYLIPILHMAQAIFGYLPPEIQNFVAKEMNVSISMVTGVVTFYSYFKTFPTGRHTITVCLGTACYVRGAKKILEALEERLGIHIGETTEDRRFSMGVQRCLGACGLSPVIMIDKDIHGRMSVKKLKKILEQYK</sequence>
<dbReference type="Gene3D" id="3.40.30.10">
    <property type="entry name" value="Glutaredoxin"/>
    <property type="match status" value="1"/>
</dbReference>
<evidence type="ECO:0000256" key="2">
    <source>
        <dbReference type="ARBA" id="ARBA00022714"/>
    </source>
</evidence>
<reference evidence="7" key="1">
    <citation type="journal article" date="2014" name="Front. Microbiol.">
        <title>High frequency of phylogenetically diverse reductive dehalogenase-homologous genes in deep subseafloor sedimentary metagenomes.</title>
        <authorList>
            <person name="Kawai M."/>
            <person name="Futagami T."/>
            <person name="Toyoda A."/>
            <person name="Takaki Y."/>
            <person name="Nishi S."/>
            <person name="Hori S."/>
            <person name="Arai W."/>
            <person name="Tsubouchi T."/>
            <person name="Morono Y."/>
            <person name="Uchiyama I."/>
            <person name="Ito T."/>
            <person name="Fujiyama A."/>
            <person name="Inagaki F."/>
            <person name="Takami H."/>
        </authorList>
    </citation>
    <scope>NUCLEOTIDE SEQUENCE</scope>
    <source>
        <strain evidence="7">Expedition CK06-06</strain>
    </source>
</reference>
<comment type="cofactor">
    <cofactor evidence="6">
        <name>[2Fe-2S] cluster</name>
        <dbReference type="ChEBI" id="CHEBI:190135"/>
    </cofactor>
</comment>
<dbReference type="AlphaFoldDB" id="X1IPS4"/>
<evidence type="ECO:0000256" key="6">
    <source>
        <dbReference type="ARBA" id="ARBA00034078"/>
    </source>
</evidence>
<dbReference type="PANTHER" id="PTHR43342:SF2">
    <property type="entry name" value="POTENTIAL NAD-REDUCING HYDROGENASE SUBUNIT"/>
    <property type="match status" value="1"/>
</dbReference>
<evidence type="ECO:0000256" key="3">
    <source>
        <dbReference type="ARBA" id="ARBA00022723"/>
    </source>
</evidence>
<dbReference type="SUPFAM" id="SSF52833">
    <property type="entry name" value="Thioredoxin-like"/>
    <property type="match status" value="1"/>
</dbReference>
<keyword evidence="4" id="KW-0408">Iron</keyword>
<dbReference type="GO" id="GO:0046872">
    <property type="term" value="F:metal ion binding"/>
    <property type="evidence" value="ECO:0007669"/>
    <property type="project" value="UniProtKB-KW"/>
</dbReference>
<proteinExistence type="inferred from homology"/>
<comment type="caution">
    <text evidence="7">The sequence shown here is derived from an EMBL/GenBank/DDBJ whole genome shotgun (WGS) entry which is preliminary data.</text>
</comment>
<dbReference type="InterPro" id="IPR042128">
    <property type="entry name" value="NuoE_dom"/>
</dbReference>
<dbReference type="InterPro" id="IPR028431">
    <property type="entry name" value="NADP_DH_HndA-like"/>
</dbReference>
<name>X1IPS4_9ZZZZ</name>
<dbReference type="PIRSF" id="PIRSF000216">
    <property type="entry name" value="NADH_DH_24kDa"/>
    <property type="match status" value="1"/>
</dbReference>
<dbReference type="InterPro" id="IPR002023">
    <property type="entry name" value="NuoE-like"/>
</dbReference>
<protein>
    <submittedName>
        <fullName evidence="7">Uncharacterized protein</fullName>
    </submittedName>
</protein>